<organism evidence="3 4">
    <name type="scientific">Mycena alexandri</name>
    <dbReference type="NCBI Taxonomy" id="1745969"/>
    <lineage>
        <taxon>Eukaryota</taxon>
        <taxon>Fungi</taxon>
        <taxon>Dikarya</taxon>
        <taxon>Basidiomycota</taxon>
        <taxon>Agaricomycotina</taxon>
        <taxon>Agaricomycetes</taxon>
        <taxon>Agaricomycetidae</taxon>
        <taxon>Agaricales</taxon>
        <taxon>Marasmiineae</taxon>
        <taxon>Mycenaceae</taxon>
        <taxon>Mycena</taxon>
    </lineage>
</organism>
<feature type="compositionally biased region" description="Basic and acidic residues" evidence="1">
    <location>
        <begin position="195"/>
        <end position="210"/>
    </location>
</feature>
<reference evidence="3" key="1">
    <citation type="submission" date="2023-03" db="EMBL/GenBank/DDBJ databases">
        <title>Massive genome expansion in bonnet fungi (Mycena s.s.) driven by repeated elements and novel gene families across ecological guilds.</title>
        <authorList>
            <consortium name="Lawrence Berkeley National Laboratory"/>
            <person name="Harder C.B."/>
            <person name="Miyauchi S."/>
            <person name="Viragh M."/>
            <person name="Kuo A."/>
            <person name="Thoen E."/>
            <person name="Andreopoulos B."/>
            <person name="Lu D."/>
            <person name="Skrede I."/>
            <person name="Drula E."/>
            <person name="Henrissat B."/>
            <person name="Morin E."/>
            <person name="Kohler A."/>
            <person name="Barry K."/>
            <person name="LaButti K."/>
            <person name="Morin E."/>
            <person name="Salamov A."/>
            <person name="Lipzen A."/>
            <person name="Mereny Z."/>
            <person name="Hegedus B."/>
            <person name="Baldrian P."/>
            <person name="Stursova M."/>
            <person name="Weitz H."/>
            <person name="Taylor A."/>
            <person name="Grigoriev I.V."/>
            <person name="Nagy L.G."/>
            <person name="Martin F."/>
            <person name="Kauserud H."/>
        </authorList>
    </citation>
    <scope>NUCLEOTIDE SEQUENCE</scope>
    <source>
        <strain evidence="3">CBHHK200</strain>
    </source>
</reference>
<evidence type="ECO:0000313" key="4">
    <source>
        <dbReference type="Proteomes" id="UP001218188"/>
    </source>
</evidence>
<evidence type="ECO:0000256" key="1">
    <source>
        <dbReference type="SAM" id="MobiDB-lite"/>
    </source>
</evidence>
<accession>A0AAD6SIT0</accession>
<feature type="region of interest" description="Disordered" evidence="1">
    <location>
        <begin position="195"/>
        <end position="223"/>
    </location>
</feature>
<sequence>MWCMAHIRVYYLGCIGIKWKPAFDSRRSIPGVRTGSRIQYVFFLLYSMLIRETWLFKPTKPSHRTGHRKCTSTYLKFRLKLEPGFDSRRPKTTPWYFCFVVPFVCALFCLATSALSREIGRDREEKQPQFKPKGRILPYKPRCRTWCTSTLLGVRRFTSSGTPGVRIVRSKKRAFFLGGFPCTRPNLLNRFRLAPRKEKARQEPRKKVDARGSPASNSFILCE</sequence>
<comment type="caution">
    <text evidence="3">The sequence shown here is derived from an EMBL/GenBank/DDBJ whole genome shotgun (WGS) entry which is preliminary data.</text>
</comment>
<feature type="transmembrane region" description="Helical" evidence="2">
    <location>
        <begin position="94"/>
        <end position="116"/>
    </location>
</feature>
<gene>
    <name evidence="3" type="ORF">C8F04DRAFT_101429</name>
</gene>
<evidence type="ECO:0000313" key="3">
    <source>
        <dbReference type="EMBL" id="KAJ7026845.1"/>
    </source>
</evidence>
<feature type="compositionally biased region" description="Polar residues" evidence="1">
    <location>
        <begin position="214"/>
        <end position="223"/>
    </location>
</feature>
<proteinExistence type="predicted"/>
<keyword evidence="4" id="KW-1185">Reference proteome</keyword>
<evidence type="ECO:0000256" key="2">
    <source>
        <dbReference type="SAM" id="Phobius"/>
    </source>
</evidence>
<keyword evidence="2" id="KW-0812">Transmembrane</keyword>
<dbReference type="EMBL" id="JARJCM010000132">
    <property type="protein sequence ID" value="KAJ7026845.1"/>
    <property type="molecule type" value="Genomic_DNA"/>
</dbReference>
<dbReference type="Proteomes" id="UP001218188">
    <property type="component" value="Unassembled WGS sequence"/>
</dbReference>
<protein>
    <submittedName>
        <fullName evidence="3">Uncharacterized protein</fullName>
    </submittedName>
</protein>
<keyword evidence="2" id="KW-0472">Membrane</keyword>
<name>A0AAD6SIT0_9AGAR</name>
<dbReference type="AlphaFoldDB" id="A0AAD6SIT0"/>
<keyword evidence="2" id="KW-1133">Transmembrane helix</keyword>